<reference evidence="1" key="1">
    <citation type="submission" date="2023-11" db="EMBL/GenBank/DDBJ databases">
        <authorList>
            <person name="Poullet M."/>
        </authorList>
    </citation>
    <scope>NUCLEOTIDE SEQUENCE</scope>
    <source>
        <strain evidence="1">E1834</strain>
    </source>
</reference>
<dbReference type="Proteomes" id="UP001497535">
    <property type="component" value="Unassembled WGS sequence"/>
</dbReference>
<comment type="caution">
    <text evidence="1">The sequence shown here is derived from an EMBL/GenBank/DDBJ whole genome shotgun (WGS) entry which is preliminary data.</text>
</comment>
<organism evidence="1 2">
    <name type="scientific">Meloidogyne enterolobii</name>
    <name type="common">Root-knot nematode worm</name>
    <name type="synonym">Meloidogyne mayaguensis</name>
    <dbReference type="NCBI Taxonomy" id="390850"/>
    <lineage>
        <taxon>Eukaryota</taxon>
        <taxon>Metazoa</taxon>
        <taxon>Ecdysozoa</taxon>
        <taxon>Nematoda</taxon>
        <taxon>Chromadorea</taxon>
        <taxon>Rhabditida</taxon>
        <taxon>Tylenchina</taxon>
        <taxon>Tylenchomorpha</taxon>
        <taxon>Tylenchoidea</taxon>
        <taxon>Meloidogynidae</taxon>
        <taxon>Meloidogyninae</taxon>
        <taxon>Meloidogyne</taxon>
    </lineage>
</organism>
<sequence length="68" mass="7694">MIILIDEATAHMDEQTHLLMSRLISSMGCTLIAIVHRLTGLDEHYDWVIEMSNGQIAREGPPSLFSRK</sequence>
<gene>
    <name evidence="1" type="ORF">MENTE1834_LOCUS15252</name>
</gene>
<keyword evidence="2" id="KW-1185">Reference proteome</keyword>
<proteinExistence type="predicted"/>
<evidence type="ECO:0000313" key="2">
    <source>
        <dbReference type="Proteomes" id="UP001497535"/>
    </source>
</evidence>
<accession>A0ACB0YQB8</accession>
<dbReference type="EMBL" id="CAVMJV010000016">
    <property type="protein sequence ID" value="CAK5057635.1"/>
    <property type="molecule type" value="Genomic_DNA"/>
</dbReference>
<protein>
    <submittedName>
        <fullName evidence="1">Uncharacterized protein</fullName>
    </submittedName>
</protein>
<name>A0ACB0YQB8_MELEN</name>
<evidence type="ECO:0000313" key="1">
    <source>
        <dbReference type="EMBL" id="CAK5057635.1"/>
    </source>
</evidence>